<proteinExistence type="predicted"/>
<gene>
    <name evidence="2" type="ORF">HMPREF0591_6354</name>
</gene>
<feature type="compositionally biased region" description="Basic residues" evidence="1">
    <location>
        <begin position="14"/>
        <end position="25"/>
    </location>
</feature>
<name>D5PJL0_9MYCO</name>
<dbReference type="AlphaFoldDB" id="D5PJL0"/>
<comment type="caution">
    <text evidence="2">The sequence shown here is derived from an EMBL/GenBank/DDBJ whole genome shotgun (WGS) entry which is preliminary data.</text>
</comment>
<evidence type="ECO:0000256" key="1">
    <source>
        <dbReference type="SAM" id="MobiDB-lite"/>
    </source>
</evidence>
<accession>D5PJL0</accession>
<dbReference type="HOGENOM" id="CLU_2377713_0_0_11"/>
<evidence type="ECO:0000313" key="2">
    <source>
        <dbReference type="EMBL" id="EFG73734.1"/>
    </source>
</evidence>
<feature type="region of interest" description="Disordered" evidence="1">
    <location>
        <begin position="1"/>
        <end position="25"/>
    </location>
</feature>
<protein>
    <submittedName>
        <fullName evidence="2">Uncharacterized protein</fullName>
    </submittedName>
</protein>
<sequence length="95" mass="10409">RSRARRAGPGTRSRAGHRTRNRLGHRPNRICAAGFVSRHALVTYPSRGRCSAHLPRVAAPSAAAMGGPGRLSQQLLNSIQAAWRPVRRHLRSSRS</sequence>
<evidence type="ECO:0000313" key="3">
    <source>
        <dbReference type="Proteomes" id="UP000003653"/>
    </source>
</evidence>
<organism evidence="2 3">
    <name type="scientific">Mycobacterium parascrofulaceum ATCC BAA-614</name>
    <dbReference type="NCBI Taxonomy" id="525368"/>
    <lineage>
        <taxon>Bacteria</taxon>
        <taxon>Bacillati</taxon>
        <taxon>Actinomycetota</taxon>
        <taxon>Actinomycetes</taxon>
        <taxon>Mycobacteriales</taxon>
        <taxon>Mycobacteriaceae</taxon>
        <taxon>Mycobacterium</taxon>
        <taxon>Mycobacterium simiae complex</taxon>
    </lineage>
</organism>
<dbReference type="Proteomes" id="UP000003653">
    <property type="component" value="Unassembled WGS sequence"/>
</dbReference>
<dbReference type="EMBL" id="ADNV01000398">
    <property type="protein sequence ID" value="EFG73734.1"/>
    <property type="molecule type" value="Genomic_DNA"/>
</dbReference>
<reference evidence="2 3" key="1">
    <citation type="submission" date="2010-04" db="EMBL/GenBank/DDBJ databases">
        <authorList>
            <person name="Muzny D."/>
            <person name="Qin X."/>
            <person name="Deng J."/>
            <person name="Jiang H."/>
            <person name="Liu Y."/>
            <person name="Qu J."/>
            <person name="Song X.-Z."/>
            <person name="Zhang L."/>
            <person name="Thornton R."/>
            <person name="Coyle M."/>
            <person name="Francisco L."/>
            <person name="Jackson L."/>
            <person name="Javaid M."/>
            <person name="Korchina V."/>
            <person name="Kovar C."/>
            <person name="Mata R."/>
            <person name="Mathew T."/>
            <person name="Ngo R."/>
            <person name="Nguyen L."/>
            <person name="Nguyen N."/>
            <person name="Okwuonu G."/>
            <person name="Ongeri F."/>
            <person name="Pham C."/>
            <person name="Simmons D."/>
            <person name="Wilczek-Boney K."/>
            <person name="Hale W."/>
            <person name="Jakkamsetti A."/>
            <person name="Pham P."/>
            <person name="Ruth R."/>
            <person name="San Lucas F."/>
            <person name="Warren J."/>
            <person name="Zhang J."/>
            <person name="Zhao Z."/>
            <person name="Zhou C."/>
            <person name="Zhu D."/>
            <person name="Lee S."/>
            <person name="Bess C."/>
            <person name="Blankenburg K."/>
            <person name="Forbes L."/>
            <person name="Fu Q."/>
            <person name="Gubbala S."/>
            <person name="Hirani K."/>
            <person name="Jayaseelan J.C."/>
            <person name="Lara F."/>
            <person name="Munidasa M."/>
            <person name="Palculict T."/>
            <person name="Patil S."/>
            <person name="Pu L.-L."/>
            <person name="Saada N."/>
            <person name="Tang L."/>
            <person name="Weissenberger G."/>
            <person name="Zhu Y."/>
            <person name="Hemphill L."/>
            <person name="Shang Y."/>
            <person name="Youmans B."/>
            <person name="Ayvaz T."/>
            <person name="Ross M."/>
            <person name="Santibanez J."/>
            <person name="Aqrawi P."/>
            <person name="Gross S."/>
            <person name="Joshi V."/>
            <person name="Fowler G."/>
            <person name="Nazareth L."/>
            <person name="Reid J."/>
            <person name="Worley K."/>
            <person name="Petrosino J."/>
            <person name="Highlander S."/>
            <person name="Gibbs R."/>
        </authorList>
    </citation>
    <scope>NUCLEOTIDE SEQUENCE [LARGE SCALE GENOMIC DNA]</scope>
    <source>
        <strain evidence="2 3">ATCC BAA-614</strain>
    </source>
</reference>
<keyword evidence="3" id="KW-1185">Reference proteome</keyword>
<feature type="non-terminal residue" evidence="2">
    <location>
        <position position="1"/>
    </location>
</feature>